<proteinExistence type="inferred from homology"/>
<evidence type="ECO:0000256" key="2">
    <source>
        <dbReference type="ARBA" id="ARBA00004429"/>
    </source>
</evidence>
<keyword evidence="4 14" id="KW-0813">Transport</keyword>
<evidence type="ECO:0000313" key="17">
    <source>
        <dbReference type="EMBL" id="KEY91377.1"/>
    </source>
</evidence>
<dbReference type="GO" id="GO:0015628">
    <property type="term" value="P:protein secretion by the type II secretion system"/>
    <property type="evidence" value="ECO:0007669"/>
    <property type="project" value="InterPro"/>
</dbReference>
<comment type="function">
    <text evidence="1">Component of the type II secretion system inner membrane complex required for the energy-dependent secretion of extracellular factors such as proteases and toxins from the periplasm.</text>
</comment>
<dbReference type="InterPro" id="IPR018076">
    <property type="entry name" value="T2SS_GspF_dom"/>
</dbReference>
<evidence type="ECO:0000259" key="16">
    <source>
        <dbReference type="Pfam" id="PF00482"/>
    </source>
</evidence>
<dbReference type="Pfam" id="PF00482">
    <property type="entry name" value="T2SSF"/>
    <property type="match status" value="2"/>
</dbReference>
<evidence type="ECO:0000313" key="18">
    <source>
        <dbReference type="Proteomes" id="UP000053784"/>
    </source>
</evidence>
<evidence type="ECO:0000256" key="5">
    <source>
        <dbReference type="ARBA" id="ARBA00022475"/>
    </source>
</evidence>
<feature type="domain" description="Type II secretion system protein GspF" evidence="16">
    <location>
        <begin position="275"/>
        <end position="397"/>
    </location>
</feature>
<evidence type="ECO:0000256" key="6">
    <source>
        <dbReference type="ARBA" id="ARBA00022519"/>
    </source>
</evidence>
<keyword evidence="9" id="KW-0106">Calcium</keyword>
<dbReference type="GO" id="GO:0005886">
    <property type="term" value="C:plasma membrane"/>
    <property type="evidence" value="ECO:0007669"/>
    <property type="project" value="UniProtKB-SubCell"/>
</dbReference>
<evidence type="ECO:0000256" key="4">
    <source>
        <dbReference type="ARBA" id="ARBA00022448"/>
    </source>
</evidence>
<feature type="domain" description="Type II secretion system protein GspF" evidence="16">
    <location>
        <begin position="73"/>
        <end position="195"/>
    </location>
</feature>
<dbReference type="EMBL" id="JGVK01000011">
    <property type="protein sequence ID" value="KEY91377.1"/>
    <property type="molecule type" value="Genomic_DNA"/>
</dbReference>
<comment type="similarity">
    <text evidence="3 14">Belongs to the GSP F family.</text>
</comment>
<evidence type="ECO:0000256" key="10">
    <source>
        <dbReference type="ARBA" id="ARBA00022927"/>
    </source>
</evidence>
<dbReference type="STRING" id="1179155.CF67_19013"/>
<comment type="subcellular location">
    <subcellularLocation>
        <location evidence="2 14">Cell inner membrane</location>
        <topology evidence="2 14">Multi-pass membrane protein</topology>
    </subcellularLocation>
</comment>
<organism evidence="17 18">
    <name type="scientific">Candidatus Photodesmus blepharonis</name>
    <dbReference type="NCBI Taxonomy" id="1179155"/>
    <lineage>
        <taxon>Bacteria</taxon>
        <taxon>Pseudomonadati</taxon>
        <taxon>Pseudomonadota</taxon>
        <taxon>Gammaproteobacteria</taxon>
        <taxon>Vibrionales</taxon>
        <taxon>Vibrionaceae</taxon>
        <taxon>Candidatus Photodesmus</taxon>
    </lineage>
</organism>
<dbReference type="GO" id="GO:0046872">
    <property type="term" value="F:metal ion binding"/>
    <property type="evidence" value="ECO:0007669"/>
    <property type="project" value="UniProtKB-KW"/>
</dbReference>
<evidence type="ECO:0000256" key="9">
    <source>
        <dbReference type="ARBA" id="ARBA00022837"/>
    </source>
</evidence>
<evidence type="ECO:0000256" key="7">
    <source>
        <dbReference type="ARBA" id="ARBA00022692"/>
    </source>
</evidence>
<dbReference type="Gene3D" id="1.20.81.30">
    <property type="entry name" value="Type II secretion system (T2SS), domain F"/>
    <property type="match status" value="2"/>
</dbReference>
<feature type="transmembrane region" description="Helical" evidence="15">
    <location>
        <begin position="379"/>
        <end position="399"/>
    </location>
</feature>
<keyword evidence="12 15" id="KW-0472">Membrane</keyword>
<evidence type="ECO:0000256" key="11">
    <source>
        <dbReference type="ARBA" id="ARBA00022989"/>
    </source>
</evidence>
<keyword evidence="10" id="KW-0653">Protein transport</keyword>
<dbReference type="eggNOG" id="COG1459">
    <property type="taxonomic scope" value="Bacteria"/>
</dbReference>
<dbReference type="PRINTS" id="PR00812">
    <property type="entry name" value="BCTERIALGSPF"/>
</dbReference>
<dbReference type="InterPro" id="IPR011850">
    <property type="entry name" value="T2SS_GspF"/>
</dbReference>
<dbReference type="PANTHER" id="PTHR30012:SF0">
    <property type="entry name" value="TYPE II SECRETION SYSTEM PROTEIN F-RELATED"/>
    <property type="match status" value="1"/>
</dbReference>
<keyword evidence="11 15" id="KW-1133">Transmembrane helix</keyword>
<dbReference type="InterPro" id="IPR003004">
    <property type="entry name" value="GspF/PilC"/>
</dbReference>
<protein>
    <recommendedName>
        <fullName evidence="13">General secretion pathway protein F</fullName>
    </recommendedName>
</protein>
<keyword evidence="7 14" id="KW-0812">Transmembrane</keyword>
<feature type="transmembrane region" description="Helical" evidence="15">
    <location>
        <begin position="171"/>
        <end position="191"/>
    </location>
</feature>
<feature type="transmembrane region" description="Helical" evidence="15">
    <location>
        <begin position="221"/>
        <end position="240"/>
    </location>
</feature>
<sequence>MASFEYLALNKKGRQKKGIIEGDSARQVRTRLREQGMVPVRLEDISAQQYKKLGRSVFFLKKRIRLSDLVLITRQLSVLIQSSIPLEESLRIVLEQSKNPRVRSILSSVRSKVSEGHTLSDSLADHPYIFDQLFCSMVFAGEKTGHLATSLERLTSYAEKNQKVRYKLQQAMIYPFALVVFTFGIVSFLLVNVVPKIIEPIIHVGQELPQSTDFLLKMSRFIQVWGIQFFILILICSFLTKRLLSKPDFRLNWDRKILFFPVIGKIHKDINTSRFARTLAMCISNTMPILEGMRVAVNVVSNRYMKKQMLIAVDNVREGASLSQALEKTKIFLPMMLHMISSGEQSGKLETMLIYAADIQDANFELTVNIVLEIVNPTLIALMAGLILFIVMATLTPMLEMNNLISG</sequence>
<evidence type="ECO:0000256" key="15">
    <source>
        <dbReference type="SAM" id="Phobius"/>
    </source>
</evidence>
<dbReference type="AlphaFoldDB" id="A0A084CNJ8"/>
<gene>
    <name evidence="17" type="primary">epsF</name>
    <name evidence="17" type="ORF">CF67_19013</name>
</gene>
<dbReference type="PROSITE" id="PS00874">
    <property type="entry name" value="T2SP_F"/>
    <property type="match status" value="1"/>
</dbReference>
<evidence type="ECO:0000256" key="3">
    <source>
        <dbReference type="ARBA" id="ARBA00005745"/>
    </source>
</evidence>
<keyword evidence="18" id="KW-1185">Reference proteome</keyword>
<dbReference type="RefSeq" id="WP_034413793.1">
    <property type="nucleotide sequence ID" value="NZ_JGVK01000011.1"/>
</dbReference>
<name>A0A084CNJ8_9GAMM</name>
<evidence type="ECO:0000256" key="14">
    <source>
        <dbReference type="RuleBase" id="RU003923"/>
    </source>
</evidence>
<accession>A0A084CNJ8</accession>
<dbReference type="InterPro" id="IPR042094">
    <property type="entry name" value="T2SS_GspF_sf"/>
</dbReference>
<dbReference type="NCBIfam" id="TIGR02120">
    <property type="entry name" value="GspF"/>
    <property type="match status" value="1"/>
</dbReference>
<keyword evidence="5" id="KW-1003">Cell membrane</keyword>
<dbReference type="GO" id="GO:0015627">
    <property type="term" value="C:type II protein secretion system complex"/>
    <property type="evidence" value="ECO:0007669"/>
    <property type="project" value="InterPro"/>
</dbReference>
<evidence type="ECO:0000256" key="12">
    <source>
        <dbReference type="ARBA" id="ARBA00023136"/>
    </source>
</evidence>
<evidence type="ECO:0000256" key="1">
    <source>
        <dbReference type="ARBA" id="ARBA00002684"/>
    </source>
</evidence>
<keyword evidence="8" id="KW-0479">Metal-binding</keyword>
<evidence type="ECO:0000256" key="13">
    <source>
        <dbReference type="ARBA" id="ARBA00030750"/>
    </source>
</evidence>
<dbReference type="InterPro" id="IPR001992">
    <property type="entry name" value="T2SS_GspF/T4SS_PilC_CS"/>
</dbReference>
<reference evidence="17 18" key="1">
    <citation type="submission" date="2014-03" db="EMBL/GenBank/DDBJ databases">
        <title>Selection and divergence in the genomes of co-occurring obligate luminous symbionts with specific hosts.</title>
        <authorList>
            <person name="Hendry T.A."/>
            <person name="de Wet J.R."/>
            <person name="Dunlap P.V."/>
        </authorList>
    </citation>
    <scope>NUCLEOTIDE SEQUENCE [LARGE SCALE GENOMIC DNA]</scope>
    <source>
        <strain evidence="17 18">Ppalp.1</strain>
    </source>
</reference>
<comment type="caution">
    <text evidence="17">The sequence shown here is derived from an EMBL/GenBank/DDBJ whole genome shotgun (WGS) entry which is preliminary data.</text>
</comment>
<dbReference type="PANTHER" id="PTHR30012">
    <property type="entry name" value="GENERAL SECRETION PATHWAY PROTEIN"/>
    <property type="match status" value="1"/>
</dbReference>
<keyword evidence="6" id="KW-0997">Cell inner membrane</keyword>
<dbReference type="OrthoDB" id="9805682at2"/>
<dbReference type="FunFam" id="1.20.81.30:FF:000001">
    <property type="entry name" value="Type II secretion system protein F"/>
    <property type="match status" value="2"/>
</dbReference>
<dbReference type="Proteomes" id="UP000053784">
    <property type="component" value="Unassembled WGS sequence"/>
</dbReference>
<evidence type="ECO:0000256" key="8">
    <source>
        <dbReference type="ARBA" id="ARBA00022723"/>
    </source>
</evidence>